<accession>K9YGP2</accession>
<organism evidence="1 2">
    <name type="scientific">Cyanobacterium stanieri (strain ATCC 29140 / PCC 7202)</name>
    <dbReference type="NCBI Taxonomy" id="292563"/>
    <lineage>
        <taxon>Bacteria</taxon>
        <taxon>Bacillati</taxon>
        <taxon>Cyanobacteriota</taxon>
        <taxon>Cyanophyceae</taxon>
        <taxon>Oscillatoriophycideae</taxon>
        <taxon>Chroococcales</taxon>
        <taxon>Geminocystaceae</taxon>
        <taxon>Cyanobacterium</taxon>
    </lineage>
</organism>
<keyword evidence="2" id="KW-1185">Reference proteome</keyword>
<sequence length="30" mass="3459">MLRLNVDAIAPTHKLDRTVRSKLFRALIIP</sequence>
<dbReference type="HOGENOM" id="CLU_3403113_0_0_3"/>
<protein>
    <submittedName>
        <fullName evidence="1">Uncharacterized protein</fullName>
    </submittedName>
</protein>
<dbReference type="Proteomes" id="UP000010483">
    <property type="component" value="Chromosome"/>
</dbReference>
<dbReference type="AlphaFoldDB" id="K9YGP2"/>
<proteinExistence type="predicted"/>
<gene>
    <name evidence="1" type="ordered locus">Cyast_0045</name>
</gene>
<name>K9YGP2_CYASC</name>
<dbReference type="BioCyc" id="CSTA292563:G1353-44-MONOMER"/>
<dbReference type="EMBL" id="CP003940">
    <property type="protein sequence ID" value="AFZ46029.1"/>
    <property type="molecule type" value="Genomic_DNA"/>
</dbReference>
<evidence type="ECO:0000313" key="2">
    <source>
        <dbReference type="Proteomes" id="UP000010483"/>
    </source>
</evidence>
<evidence type="ECO:0000313" key="1">
    <source>
        <dbReference type="EMBL" id="AFZ46029.1"/>
    </source>
</evidence>
<reference evidence="2" key="1">
    <citation type="journal article" date="2013" name="Proc. Natl. Acad. Sci. U.S.A.">
        <title>Improving the coverage of the cyanobacterial phylum using diversity-driven genome sequencing.</title>
        <authorList>
            <person name="Shih P.M."/>
            <person name="Wu D."/>
            <person name="Latifi A."/>
            <person name="Axen S.D."/>
            <person name="Fewer D.P."/>
            <person name="Talla E."/>
            <person name="Calteau A."/>
            <person name="Cai F."/>
            <person name="Tandeau de Marsac N."/>
            <person name="Rippka R."/>
            <person name="Herdman M."/>
            <person name="Sivonen K."/>
            <person name="Coursin T."/>
            <person name="Laurent T."/>
            <person name="Goodwin L."/>
            <person name="Nolan M."/>
            <person name="Davenport K.W."/>
            <person name="Han C.S."/>
            <person name="Rubin E.M."/>
            <person name="Eisen J.A."/>
            <person name="Woyke T."/>
            <person name="Gugger M."/>
            <person name="Kerfeld C.A."/>
        </authorList>
    </citation>
    <scope>NUCLEOTIDE SEQUENCE [LARGE SCALE GENOMIC DNA]</scope>
    <source>
        <strain evidence="2">ATCC 29140 / PCC 7202</strain>
    </source>
</reference>
<dbReference type="KEGG" id="csn:Cyast_0045"/>